<gene>
    <name evidence="2" type="ORF">PG994_009725</name>
</gene>
<dbReference type="GeneID" id="92094197"/>
<comment type="caution">
    <text evidence="2">The sequence shown here is derived from an EMBL/GenBank/DDBJ whole genome shotgun (WGS) entry which is preliminary data.</text>
</comment>
<evidence type="ECO:0000313" key="3">
    <source>
        <dbReference type="Proteomes" id="UP001480595"/>
    </source>
</evidence>
<dbReference type="RefSeq" id="XP_066713304.1">
    <property type="nucleotide sequence ID" value="XM_066861134.1"/>
</dbReference>
<accession>A0ABR1U6X1</accession>
<protein>
    <submittedName>
        <fullName evidence="2">Uncharacterized protein</fullName>
    </submittedName>
</protein>
<dbReference type="Proteomes" id="UP001480595">
    <property type="component" value="Unassembled WGS sequence"/>
</dbReference>
<reference evidence="2 3" key="1">
    <citation type="submission" date="2023-01" db="EMBL/GenBank/DDBJ databases">
        <title>Analysis of 21 Apiospora genomes using comparative genomics revels a genus with tremendous synthesis potential of carbohydrate active enzymes and secondary metabolites.</title>
        <authorList>
            <person name="Sorensen T."/>
        </authorList>
    </citation>
    <scope>NUCLEOTIDE SEQUENCE [LARGE SCALE GENOMIC DNA]</scope>
    <source>
        <strain evidence="2 3">CBS 135458</strain>
    </source>
</reference>
<evidence type="ECO:0000313" key="2">
    <source>
        <dbReference type="EMBL" id="KAK8054658.1"/>
    </source>
</evidence>
<feature type="compositionally biased region" description="Basic and acidic residues" evidence="1">
    <location>
        <begin position="42"/>
        <end position="66"/>
    </location>
</feature>
<name>A0ABR1U6X1_9PEZI</name>
<dbReference type="EMBL" id="JAQQWL010000010">
    <property type="protein sequence ID" value="KAK8054658.1"/>
    <property type="molecule type" value="Genomic_DNA"/>
</dbReference>
<keyword evidence="3" id="KW-1185">Reference proteome</keyword>
<proteinExistence type="predicted"/>
<evidence type="ECO:0000256" key="1">
    <source>
        <dbReference type="SAM" id="MobiDB-lite"/>
    </source>
</evidence>
<feature type="region of interest" description="Disordered" evidence="1">
    <location>
        <begin position="41"/>
        <end position="75"/>
    </location>
</feature>
<sequence length="103" mass="12094">MKQAMNLQVSRLLRLAPRACTSHPAYSTKDIADEALFYPESAGRRERDRHKEVRSPMDKLHHHDGGDQSSSRTPTSMAFRWSATRRWWWSVQRLHVSIRLVHD</sequence>
<organism evidence="2 3">
    <name type="scientific">Apiospora phragmitis</name>
    <dbReference type="NCBI Taxonomy" id="2905665"/>
    <lineage>
        <taxon>Eukaryota</taxon>
        <taxon>Fungi</taxon>
        <taxon>Dikarya</taxon>
        <taxon>Ascomycota</taxon>
        <taxon>Pezizomycotina</taxon>
        <taxon>Sordariomycetes</taxon>
        <taxon>Xylariomycetidae</taxon>
        <taxon>Amphisphaeriales</taxon>
        <taxon>Apiosporaceae</taxon>
        <taxon>Apiospora</taxon>
    </lineage>
</organism>